<sequence length="170" mass="19667">MLLNLIKRKNKSKGDITTNPLPVTPTYKNLDFHSSNTDGVHKFKLSMTDGTGHSPHGLIIFTFKISKDISFSKKRIIIATNQVDYSHFELIPCSGIEKVSVEFKLNQINHFYDFSFSFKFRNQNLNLNSESNQKHIIFFSGFIYNIDYPEGIEEMLYQIQNAMQAAIEKY</sequence>
<protein>
    <submittedName>
        <fullName evidence="1">Uncharacterized protein</fullName>
    </submittedName>
</protein>
<proteinExistence type="predicted"/>
<keyword evidence="1" id="KW-0614">Plasmid</keyword>
<dbReference type="EMBL" id="CP020748">
    <property type="protein sequence ID" value="ARJ25930.1"/>
    <property type="molecule type" value="Genomic_DNA"/>
</dbReference>
<dbReference type="AlphaFoldDB" id="A0A1W6AJB9"/>
<evidence type="ECO:0000313" key="2">
    <source>
        <dbReference type="Proteomes" id="UP000192932"/>
    </source>
</evidence>
<name>A0A1W6AJB9_BACMY</name>
<geneLocation type="plasmid" evidence="1 2">
    <name>unnamed5</name>
</geneLocation>
<dbReference type="Proteomes" id="UP000192932">
    <property type="component" value="Plasmid unnamed5"/>
</dbReference>
<gene>
    <name evidence="1" type="ORF">B7492_33390</name>
</gene>
<dbReference type="RefSeq" id="WP_085313616.1">
    <property type="nucleotide sequence ID" value="NZ_CP020748.1"/>
</dbReference>
<organism evidence="1 2">
    <name type="scientific">Bacillus mycoides</name>
    <dbReference type="NCBI Taxonomy" id="1405"/>
    <lineage>
        <taxon>Bacteria</taxon>
        <taxon>Bacillati</taxon>
        <taxon>Bacillota</taxon>
        <taxon>Bacilli</taxon>
        <taxon>Bacillales</taxon>
        <taxon>Bacillaceae</taxon>
        <taxon>Bacillus</taxon>
        <taxon>Bacillus cereus group</taxon>
    </lineage>
</organism>
<reference evidence="1 2" key="1">
    <citation type="submission" date="2017-04" db="EMBL/GenBank/DDBJ databases">
        <title>The Characteristic of a Fine Plant Growth-Promoting Rhizobacteria Bacillus mycoides Gnyt1 and its Whole Genome Sequencing Analysis.</title>
        <authorList>
            <person name="Li J.H."/>
            <person name="Yao T."/>
        </authorList>
    </citation>
    <scope>NUCLEOTIDE SEQUENCE [LARGE SCALE GENOMIC DNA]</scope>
    <source>
        <strain evidence="1 2">Gnyt1</strain>
        <plasmid evidence="2">Plasmid unnamed5</plasmid>
    </source>
</reference>
<evidence type="ECO:0000313" key="1">
    <source>
        <dbReference type="EMBL" id="ARJ25930.1"/>
    </source>
</evidence>
<accession>A0A1W6AJB9</accession>